<gene>
    <name evidence="2" type="ORF">EYM_05670</name>
</gene>
<dbReference type="AlphaFoldDB" id="A0A0U2WNS6"/>
<accession>A0A0U2WNS6</accession>
<keyword evidence="3" id="KW-1185">Reference proteome</keyword>
<reference evidence="2 3" key="1">
    <citation type="submission" date="2013-11" db="EMBL/GenBank/DDBJ databases">
        <title>Comparative genomics of Ignicoccus.</title>
        <authorList>
            <person name="Podar M."/>
        </authorList>
    </citation>
    <scope>NUCLEOTIDE SEQUENCE [LARGE SCALE GENOMIC DNA]</scope>
    <source>
        <strain evidence="2 3">DSM 13165</strain>
    </source>
</reference>
<dbReference type="RefSeq" id="WP_075050043.1">
    <property type="nucleotide sequence ID" value="NZ_CP006867.1"/>
</dbReference>
<protein>
    <recommendedName>
        <fullName evidence="1">Alcohol dehydrogenase-like N-terminal domain-containing protein</fullName>
    </recommendedName>
</protein>
<proteinExistence type="predicted"/>
<dbReference type="OrthoDB" id="42836at2157"/>
<dbReference type="STRING" id="940295.EYM_05670"/>
<dbReference type="InterPro" id="IPR013154">
    <property type="entry name" value="ADH-like_N"/>
</dbReference>
<evidence type="ECO:0000313" key="2">
    <source>
        <dbReference type="EMBL" id="ALU12609.1"/>
    </source>
</evidence>
<dbReference type="Gene3D" id="3.90.180.10">
    <property type="entry name" value="Medium-chain alcohol dehydrogenases, catalytic domain"/>
    <property type="match status" value="1"/>
</dbReference>
<dbReference type="InterPro" id="IPR011032">
    <property type="entry name" value="GroES-like_sf"/>
</dbReference>
<evidence type="ECO:0000313" key="3">
    <source>
        <dbReference type="Proteomes" id="UP000060778"/>
    </source>
</evidence>
<dbReference type="Proteomes" id="UP000060778">
    <property type="component" value="Chromosome"/>
</dbReference>
<dbReference type="GeneID" id="30680517"/>
<dbReference type="Pfam" id="PF08240">
    <property type="entry name" value="ADH_N"/>
    <property type="match status" value="1"/>
</dbReference>
<name>A0A0U2WNS6_9CREN</name>
<dbReference type="SUPFAM" id="SSF50129">
    <property type="entry name" value="GroES-like"/>
    <property type="match status" value="1"/>
</dbReference>
<dbReference type="KEGG" id="iis:EYM_05670"/>
<feature type="domain" description="Alcohol dehydrogenase-like N-terminal" evidence="1">
    <location>
        <begin position="22"/>
        <end position="112"/>
    </location>
</feature>
<sequence>MKSLVFKGDLQIEEKPIPPIPEGHLLVKIEKAVVGPLERGLVRGLIWVEPGRIVGMEGYGIVEEPGINANVERGSIVSSPVITSEGSIIGVHLDGTLSEYFVVPEKDVEVLPPGNPLKLALAGTGAIASWIKKRIEGKKALLIGSGLTNVLVSYLSGWEVPILAWSQEPNVPAYYFPTKASACTQEWEAVVVSVLEEMAIDTATMCIKEGGTIILHPLVAYSKNVFRGKHVKIEVAGRDSLSEGLEAINSLPQNVFASLVSKERDLSEALNSPFSRSVIDVPGGLTY</sequence>
<organism evidence="2 3">
    <name type="scientific">Ignicoccus islandicus DSM 13165</name>
    <dbReference type="NCBI Taxonomy" id="940295"/>
    <lineage>
        <taxon>Archaea</taxon>
        <taxon>Thermoproteota</taxon>
        <taxon>Thermoprotei</taxon>
        <taxon>Desulfurococcales</taxon>
        <taxon>Desulfurococcaceae</taxon>
        <taxon>Ignicoccus</taxon>
    </lineage>
</organism>
<evidence type="ECO:0000259" key="1">
    <source>
        <dbReference type="Pfam" id="PF08240"/>
    </source>
</evidence>
<dbReference type="EMBL" id="CP006867">
    <property type="protein sequence ID" value="ALU12609.1"/>
    <property type="molecule type" value="Genomic_DNA"/>
</dbReference>